<evidence type="ECO:0000256" key="1">
    <source>
        <dbReference type="SAM" id="SignalP"/>
    </source>
</evidence>
<sequence length="1136" mass="128449">MIKNTHFLFLTMAIGLTLSGNSSYAQQNENKPLWHGLVREVHYKPDGEDFVLVKGKRRFNRAFYGTNTAFRVEAGDLPEFALYMPGMGGNLQFVLISGDKTKKLIDADSIETRYRPGSMHYVIKDVLLGKGQLKLRLLAQAAVEGLILRIEGEDITTPVKLLAIYGGASGQNFSRSGDIGADPESSFYLLPEHCEGNTVSIRERSFHLNYLNKKKEEQQLVGAFSGKPALKILDANKLDNLPALWTSSASDRPVLGGQYTLQDQPNIYISIQQAMDTVVQDDESLAVTFQRAEEKQQSLAGRVKLKTPDPYINTLGGALAVAADAIWESPTFLHGAVAWRMRLNAWRGAYAADPLGWHDRAKLHFTSYLHSQVLEPRDGPVVPDTSRHLARQLEEMGTTVFSSGYISRNPNDNTKPHHYDMNLVFFDQLYNHFQYTGDTTFIKASWPAIKRHLAWEKRNFDRDGDGLYDAYCAIWASDALQYSGGGVTHTSAYNYRSFDMAARLAAIVGEDPEPYRQEATKIKEAVDKHLWLRDKGWYAEYKDLLGAQLPHEQPGLWTIYHALDTRISSPFQQYQALKYVDNHIPQIPIQASGLQEQGLYTLSTTNWQPYTWSINNVALAENLQTALAYWQGGREEEAFTLWKSNLIESMYLGASPGNFQQLSFYDAQRGELYRDFADPIGVAARTLVEGLFGIYPDALADTLTIRPGFPQIWEEASLDIPDINFSFKRVGLVDQYVIQPKYQKRMHVNLLLKTKKEVRRVKVDGKEVAWNWVEEAMGKPTLQLILPKAEQYRVEIEWADKEIATLTYPNKIASGKELRLNMGEARIVDTYDPQQILANYSNEEKQFAFKHTGKSTFFVKLKQADIQWWMPIDINIAEIDKHEFTSSERNEEKGEYEMLNLGEVFNGKVTELFKQRYLSPRPSAPTLQLPWQGIGNWCYPLIEPVLDDEGIKRQAKEQGRILLPSGVPIKLAADGSDIMLTSQWDNYPTKKTVPLRGKARHAYFLMAGTTNPMQSQFTNGLLTVIYADGTKDVLALRNPDNWWPIEQDYEDDGYAFSLPSVKPYRVYLKTGKIIRGGEGSYYEIKGFTKRAIDGGAATVLDFALDPNKELKSLEVRAVANDVVIGLMGVTLERGVE</sequence>
<dbReference type="InterPro" id="IPR008928">
    <property type="entry name" value="6-hairpin_glycosidase_sf"/>
</dbReference>
<evidence type="ECO:0000313" key="3">
    <source>
        <dbReference type="EMBL" id="SEM39172.1"/>
    </source>
</evidence>
<evidence type="ECO:0000313" key="4">
    <source>
        <dbReference type="Proteomes" id="UP000199421"/>
    </source>
</evidence>
<feature type="signal peptide" evidence="1">
    <location>
        <begin position="1"/>
        <end position="25"/>
    </location>
</feature>
<dbReference type="Gene3D" id="1.50.10.10">
    <property type="match status" value="1"/>
</dbReference>
<dbReference type="Proteomes" id="UP000199421">
    <property type="component" value="Unassembled WGS sequence"/>
</dbReference>
<dbReference type="AlphaFoldDB" id="A0A1H7XZ26"/>
<dbReference type="CDD" id="cd11747">
    <property type="entry name" value="GH94N_like_1"/>
    <property type="match status" value="1"/>
</dbReference>
<protein>
    <recommendedName>
        <fullName evidence="2">Alpha-L-rhamnosidase six-hairpin glycosidase domain-containing protein</fullName>
    </recommendedName>
</protein>
<accession>A0A1H7XZ26</accession>
<organism evidence="3 4">
    <name type="scientific">Olivibacter domesticus</name>
    <name type="common">Pseudosphingobacterium domesticum</name>
    <dbReference type="NCBI Taxonomy" id="407022"/>
    <lineage>
        <taxon>Bacteria</taxon>
        <taxon>Pseudomonadati</taxon>
        <taxon>Bacteroidota</taxon>
        <taxon>Sphingobacteriia</taxon>
        <taxon>Sphingobacteriales</taxon>
        <taxon>Sphingobacteriaceae</taxon>
        <taxon>Olivibacter</taxon>
    </lineage>
</organism>
<gene>
    <name evidence="3" type="ORF">SAMN05661044_05073</name>
</gene>
<dbReference type="STRING" id="407022.SAMN05661044_05073"/>
<dbReference type="RefSeq" id="WP_202907939.1">
    <property type="nucleotide sequence ID" value="NZ_FOAF01000011.1"/>
</dbReference>
<dbReference type="Pfam" id="PF14614">
    <property type="entry name" value="DUF4450"/>
    <property type="match status" value="1"/>
</dbReference>
<dbReference type="EMBL" id="FOAF01000011">
    <property type="protein sequence ID" value="SEM39172.1"/>
    <property type="molecule type" value="Genomic_DNA"/>
</dbReference>
<dbReference type="SUPFAM" id="SSF48208">
    <property type="entry name" value="Six-hairpin glycosidases"/>
    <property type="match status" value="1"/>
</dbReference>
<dbReference type="InterPro" id="IPR035396">
    <property type="entry name" value="Bac_rhamnosid6H"/>
</dbReference>
<dbReference type="InterPro" id="IPR028028">
    <property type="entry name" value="DUF4450"/>
</dbReference>
<keyword evidence="1" id="KW-0732">Signal</keyword>
<feature type="chain" id="PRO_5011628531" description="Alpha-L-rhamnosidase six-hairpin glycosidase domain-containing protein" evidence="1">
    <location>
        <begin position="26"/>
        <end position="1136"/>
    </location>
</feature>
<evidence type="ECO:0000259" key="2">
    <source>
        <dbReference type="Pfam" id="PF17389"/>
    </source>
</evidence>
<feature type="domain" description="Alpha-L-rhamnosidase six-hairpin glycosidase" evidence="2">
    <location>
        <begin position="431"/>
        <end position="540"/>
    </location>
</feature>
<dbReference type="InterPro" id="IPR012341">
    <property type="entry name" value="6hp_glycosidase-like_sf"/>
</dbReference>
<dbReference type="GO" id="GO:0005975">
    <property type="term" value="P:carbohydrate metabolic process"/>
    <property type="evidence" value="ECO:0007669"/>
    <property type="project" value="InterPro"/>
</dbReference>
<dbReference type="Pfam" id="PF17389">
    <property type="entry name" value="Bac_rhamnosid6H"/>
    <property type="match status" value="1"/>
</dbReference>
<keyword evidence="4" id="KW-1185">Reference proteome</keyword>
<reference evidence="4" key="1">
    <citation type="submission" date="2016-10" db="EMBL/GenBank/DDBJ databases">
        <authorList>
            <person name="Varghese N."/>
            <person name="Submissions S."/>
        </authorList>
    </citation>
    <scope>NUCLEOTIDE SEQUENCE [LARGE SCALE GENOMIC DNA]</scope>
    <source>
        <strain evidence="4">DSM 18733</strain>
    </source>
</reference>
<proteinExistence type="predicted"/>
<name>A0A1H7XZ26_OLID1</name>